<keyword evidence="4" id="KW-1185">Reference proteome</keyword>
<evidence type="ECO:0000313" key="2">
    <source>
        <dbReference type="EMBL" id="OMJ08326.1"/>
    </source>
</evidence>
<dbReference type="Gene3D" id="2.30.29.30">
    <property type="entry name" value="Pleckstrin-homology domain (PH domain)/Phosphotyrosine-binding domain (PTB)"/>
    <property type="match status" value="1"/>
</dbReference>
<dbReference type="OrthoDB" id="360521at2759"/>
<dbReference type="SUPFAM" id="SSF140383">
    <property type="entry name" value="BSD domain-like"/>
    <property type="match status" value="1"/>
</dbReference>
<dbReference type="InterPro" id="IPR014003">
    <property type="entry name" value="BBS5_PH"/>
</dbReference>
<accession>A0A1R1XIX3</accession>
<evidence type="ECO:0000313" key="4">
    <source>
        <dbReference type="Proteomes" id="UP000187429"/>
    </source>
</evidence>
<proteinExistence type="predicted"/>
<sequence length="354" mass="40408">MWEENETVELSSETILQKKEGILYCTNTRIAWVLSNSSKIAISVPFIQIKNQQVSTQDASRVKLRLLVNSDNGGNDVVYTFLWKELDREIARTERDAFKNSLAIKMSRARQAITAETKPEGTSASAKADDVSATNLKKRKILDSSVASNISEHTLKIRQLILSNNEELLHLHKNLVQSGIISEEEFWETRKHLVSEYDFQSKIQKGDESSWLEFTPTVMDNVFLSVGKEINLENIIPLLDLTKTEEDHPETGNSKDITMQPGRSKTSLSLIRRFNRHSEMVLNEIIQKQESSEQEKHQTNNDMLLESIEMEDLNAKEDKEGLPLNLNNTSLYFVKSVETSGKPSEKEYSEKLLF</sequence>
<comment type="caution">
    <text evidence="3">The sequence shown here is derived from an EMBL/GenBank/DDBJ whole genome shotgun (WGS) entry which is preliminary data.</text>
</comment>
<dbReference type="EMBL" id="LSSM01004589">
    <property type="protein sequence ID" value="OMJ14589.1"/>
    <property type="molecule type" value="Genomic_DNA"/>
</dbReference>
<evidence type="ECO:0000313" key="3">
    <source>
        <dbReference type="EMBL" id="OMJ14589.1"/>
    </source>
</evidence>
<dbReference type="CDD" id="cd13229">
    <property type="entry name" value="PH_TFIIH"/>
    <property type="match status" value="1"/>
</dbReference>
<dbReference type="InterPro" id="IPR035925">
    <property type="entry name" value="BSD_dom_sf"/>
</dbReference>
<evidence type="ECO:0000259" key="1">
    <source>
        <dbReference type="SMART" id="SM00683"/>
    </source>
</evidence>
<dbReference type="InterPro" id="IPR013876">
    <property type="entry name" value="TFIIH_BTF_p62_N"/>
</dbReference>
<organism evidence="3 4">
    <name type="scientific">Smittium culicis</name>
    <dbReference type="NCBI Taxonomy" id="133412"/>
    <lineage>
        <taxon>Eukaryota</taxon>
        <taxon>Fungi</taxon>
        <taxon>Fungi incertae sedis</taxon>
        <taxon>Zoopagomycota</taxon>
        <taxon>Kickxellomycotina</taxon>
        <taxon>Harpellomycetes</taxon>
        <taxon>Harpellales</taxon>
        <taxon>Legeriomycetaceae</taxon>
        <taxon>Smittium</taxon>
    </lineage>
</organism>
<reference evidence="4" key="1">
    <citation type="submission" date="2017-01" db="EMBL/GenBank/DDBJ databases">
        <authorList>
            <person name="Wang Y."/>
            <person name="White M."/>
            <person name="Kvist S."/>
            <person name="Moncalvo J.-M."/>
        </authorList>
    </citation>
    <scope>NUCLEOTIDE SEQUENCE [LARGE SCALE GENOMIC DNA]</scope>
    <source>
        <strain evidence="4">ID-206-W2</strain>
    </source>
</reference>
<name>A0A1R1XIX3_9FUNG</name>
<dbReference type="InterPro" id="IPR027079">
    <property type="entry name" value="Tfb1/GTF2H1"/>
</dbReference>
<dbReference type="GO" id="GO:0000439">
    <property type="term" value="C:transcription factor TFIIH core complex"/>
    <property type="evidence" value="ECO:0007669"/>
    <property type="project" value="InterPro"/>
</dbReference>
<dbReference type="Proteomes" id="UP000187429">
    <property type="component" value="Unassembled WGS sequence"/>
</dbReference>
<gene>
    <name evidence="2" type="ORF">AYI69_g11114</name>
    <name evidence="3" type="ORF">AYI69_g8534</name>
</gene>
<dbReference type="PANTHER" id="PTHR12856">
    <property type="entry name" value="TRANSCRIPTION INITIATION FACTOR IIH-RELATED"/>
    <property type="match status" value="1"/>
</dbReference>
<dbReference type="SUPFAM" id="SSF50729">
    <property type="entry name" value="PH domain-like"/>
    <property type="match status" value="1"/>
</dbReference>
<feature type="domain" description="BBSome complex member BBS5 PH" evidence="1">
    <location>
        <begin position="13"/>
        <end position="55"/>
    </location>
</feature>
<dbReference type="EMBL" id="LSSM01007424">
    <property type="protein sequence ID" value="OMJ08326.1"/>
    <property type="molecule type" value="Genomic_DNA"/>
</dbReference>
<protein>
    <submittedName>
        <fullName evidence="3">RNA polymerase II transcription factor B subunit 1</fullName>
    </submittedName>
</protein>
<dbReference type="Gene3D" id="6.10.140.1200">
    <property type="match status" value="1"/>
</dbReference>
<dbReference type="GO" id="GO:0006289">
    <property type="term" value="P:nucleotide-excision repair"/>
    <property type="evidence" value="ECO:0007669"/>
    <property type="project" value="InterPro"/>
</dbReference>
<dbReference type="AlphaFoldDB" id="A0A1R1XIX3"/>
<dbReference type="InterPro" id="IPR011993">
    <property type="entry name" value="PH-like_dom_sf"/>
</dbReference>
<reference evidence="3" key="2">
    <citation type="submission" date="2017-01" db="EMBL/GenBank/DDBJ databases">
        <authorList>
            <person name="Mah S.A."/>
            <person name="Swanson W.J."/>
            <person name="Moy G.W."/>
            <person name="Vacquier V.D."/>
        </authorList>
    </citation>
    <scope>NUCLEOTIDE SEQUENCE [LARGE SCALE GENOMIC DNA]</scope>
    <source>
        <strain evidence="3">ID-206-W2</strain>
    </source>
</reference>
<dbReference type="Pfam" id="PF08567">
    <property type="entry name" value="PH_TFIIH"/>
    <property type="match status" value="1"/>
</dbReference>
<dbReference type="SMART" id="SM00683">
    <property type="entry name" value="DM16"/>
    <property type="match status" value="1"/>
</dbReference>
<dbReference type="GO" id="GO:0006351">
    <property type="term" value="P:DNA-templated transcription"/>
    <property type="evidence" value="ECO:0007669"/>
    <property type="project" value="InterPro"/>
</dbReference>